<keyword evidence="3" id="KW-0804">Transcription</keyword>
<feature type="region of interest" description="Disordered" evidence="4">
    <location>
        <begin position="1"/>
        <end position="180"/>
    </location>
</feature>
<keyword evidence="3" id="KW-0560">Oxidoreductase</keyword>
<evidence type="ECO:0000259" key="5">
    <source>
        <dbReference type="Pfam" id="PF08007"/>
    </source>
</evidence>
<dbReference type="Pfam" id="PF08007">
    <property type="entry name" value="JmjC_2"/>
    <property type="match status" value="1"/>
</dbReference>
<dbReference type="GO" id="GO:0005730">
    <property type="term" value="C:nucleolus"/>
    <property type="evidence" value="ECO:0007669"/>
    <property type="project" value="TreeGrafter"/>
</dbReference>
<feature type="compositionally biased region" description="Basic residues" evidence="4">
    <location>
        <begin position="597"/>
        <end position="606"/>
    </location>
</feature>
<dbReference type="GO" id="GO:0032453">
    <property type="term" value="F:histone H3K4 demethylase activity"/>
    <property type="evidence" value="ECO:0007669"/>
    <property type="project" value="TreeGrafter"/>
</dbReference>
<dbReference type="OrthoDB" id="425950at2759"/>
<comment type="subcellular location">
    <subcellularLocation>
        <location evidence="3">Nucleus</location>
    </subcellularLocation>
</comment>
<evidence type="ECO:0000256" key="2">
    <source>
        <dbReference type="ARBA" id="ARBA00023004"/>
    </source>
</evidence>
<keyword evidence="3" id="KW-0539">Nucleus</keyword>
<feature type="compositionally biased region" description="Basic and acidic residues" evidence="4">
    <location>
        <begin position="242"/>
        <end position="269"/>
    </location>
</feature>
<name>K0SV91_THAOC</name>
<comment type="cofactor">
    <cofactor evidence="3">
        <name>Fe(2+)</name>
        <dbReference type="ChEBI" id="CHEBI:29033"/>
    </cofactor>
    <text evidence="3">Binds 1 Fe(2+) ion per subunit.</text>
</comment>
<dbReference type="Gene3D" id="2.60.120.650">
    <property type="entry name" value="Cupin"/>
    <property type="match status" value="1"/>
</dbReference>
<reference evidence="6 7" key="1">
    <citation type="journal article" date="2012" name="Genome Biol.">
        <title>Genome and low-iron response of an oceanic diatom adapted to chronic iron limitation.</title>
        <authorList>
            <person name="Lommer M."/>
            <person name="Specht M."/>
            <person name="Roy A.S."/>
            <person name="Kraemer L."/>
            <person name="Andreson R."/>
            <person name="Gutowska M.A."/>
            <person name="Wolf J."/>
            <person name="Bergner S.V."/>
            <person name="Schilhabel M.B."/>
            <person name="Klostermeier U.C."/>
            <person name="Beiko R.G."/>
            <person name="Rosenstiel P."/>
            <person name="Hippler M."/>
            <person name="Laroche J."/>
        </authorList>
    </citation>
    <scope>NUCLEOTIDE SEQUENCE [LARGE SCALE GENOMIC DNA]</scope>
    <source>
        <strain evidence="6 7">CCMP1005</strain>
    </source>
</reference>
<evidence type="ECO:0000313" key="6">
    <source>
        <dbReference type="EMBL" id="EJK68879.1"/>
    </source>
</evidence>
<evidence type="ECO:0000313" key="7">
    <source>
        <dbReference type="Proteomes" id="UP000266841"/>
    </source>
</evidence>
<feature type="compositionally biased region" description="Basic residues" evidence="4">
    <location>
        <begin position="623"/>
        <end position="635"/>
    </location>
</feature>
<dbReference type="eggNOG" id="KOG3706">
    <property type="taxonomic scope" value="Eukaryota"/>
</dbReference>
<keyword evidence="2 3" id="KW-0408">Iron</keyword>
<feature type="compositionally biased region" description="Acidic residues" evidence="4">
    <location>
        <begin position="122"/>
        <end position="139"/>
    </location>
</feature>
<dbReference type="EMBL" id="AGNL01010723">
    <property type="protein sequence ID" value="EJK68879.1"/>
    <property type="molecule type" value="Genomic_DNA"/>
</dbReference>
<keyword evidence="7" id="KW-1185">Reference proteome</keyword>
<feature type="compositionally biased region" description="Basic and acidic residues" evidence="4">
    <location>
        <begin position="507"/>
        <end position="520"/>
    </location>
</feature>
<feature type="compositionally biased region" description="Gly residues" evidence="4">
    <location>
        <begin position="229"/>
        <end position="241"/>
    </location>
</feature>
<keyword evidence="1 3" id="KW-0479">Metal-binding</keyword>
<feature type="non-terminal residue" evidence="6">
    <location>
        <position position="1"/>
    </location>
</feature>
<proteinExistence type="inferred from homology"/>
<feature type="compositionally biased region" description="Basic residues" evidence="4">
    <location>
        <begin position="535"/>
        <end position="544"/>
    </location>
</feature>
<dbReference type="Gene3D" id="1.10.10.1500">
    <property type="entry name" value="JmjC domain-containing ribosomal oxygenase (ROX), dimer domain"/>
    <property type="match status" value="1"/>
</dbReference>
<gene>
    <name evidence="6" type="ORF">THAOC_09906</name>
</gene>
<dbReference type="InterPro" id="IPR003347">
    <property type="entry name" value="JmjC_dom"/>
</dbReference>
<dbReference type="EC" id="1.14.11.-" evidence="3"/>
<dbReference type="AlphaFoldDB" id="K0SV91"/>
<feature type="compositionally biased region" description="Basic and acidic residues" evidence="4">
    <location>
        <begin position="72"/>
        <end position="104"/>
    </location>
</feature>
<evidence type="ECO:0000256" key="3">
    <source>
        <dbReference type="RuleBase" id="RU366061"/>
    </source>
</evidence>
<evidence type="ECO:0000256" key="4">
    <source>
        <dbReference type="SAM" id="MobiDB-lite"/>
    </source>
</evidence>
<keyword evidence="3" id="KW-0805">Transcription regulation</keyword>
<feature type="region of interest" description="Disordered" evidence="4">
    <location>
        <begin position="574"/>
        <end position="727"/>
    </location>
</feature>
<keyword evidence="3" id="KW-0223">Dioxygenase</keyword>
<dbReference type="PANTHER" id="PTHR13096">
    <property type="entry name" value="MINA53 MYC INDUCED NUCLEAR ANTIGEN"/>
    <property type="match status" value="1"/>
</dbReference>
<feature type="compositionally biased region" description="Basic and acidic residues" evidence="4">
    <location>
        <begin position="1"/>
        <end position="30"/>
    </location>
</feature>
<dbReference type="PANTHER" id="PTHR13096:SF8">
    <property type="entry name" value="RIBOSOMAL OXYGENASE 1"/>
    <property type="match status" value="1"/>
</dbReference>
<dbReference type="InterPro" id="IPR039994">
    <property type="entry name" value="NO66-like"/>
</dbReference>
<feature type="compositionally biased region" description="Basic and acidic residues" evidence="4">
    <location>
        <begin position="277"/>
        <end position="296"/>
    </location>
</feature>
<comment type="similarity">
    <text evidence="3">Belongs to the ROX family.</text>
</comment>
<dbReference type="GO" id="GO:0005506">
    <property type="term" value="F:iron ion binding"/>
    <property type="evidence" value="ECO:0007669"/>
    <property type="project" value="UniProtKB-UniRule"/>
</dbReference>
<feature type="compositionally biased region" description="Basic and acidic residues" evidence="4">
    <location>
        <begin position="708"/>
        <end position="718"/>
    </location>
</feature>
<feature type="domain" description="JmjC" evidence="5">
    <location>
        <begin position="357"/>
        <end position="424"/>
    </location>
</feature>
<comment type="caution">
    <text evidence="6">The sequence shown here is derived from an EMBL/GenBank/DDBJ whole genome shotgun (WGS) entry which is preliminary data.</text>
</comment>
<organism evidence="6 7">
    <name type="scientific">Thalassiosira oceanica</name>
    <name type="common">Marine diatom</name>
    <dbReference type="NCBI Taxonomy" id="159749"/>
    <lineage>
        <taxon>Eukaryota</taxon>
        <taxon>Sar</taxon>
        <taxon>Stramenopiles</taxon>
        <taxon>Ochrophyta</taxon>
        <taxon>Bacillariophyta</taxon>
        <taxon>Coscinodiscophyceae</taxon>
        <taxon>Thalassiosirophycidae</taxon>
        <taxon>Thalassiosirales</taxon>
        <taxon>Thalassiosiraceae</taxon>
        <taxon>Thalassiosira</taxon>
    </lineage>
</organism>
<evidence type="ECO:0000256" key="1">
    <source>
        <dbReference type="ARBA" id="ARBA00022723"/>
    </source>
</evidence>
<dbReference type="SUPFAM" id="SSF51197">
    <property type="entry name" value="Clavaminate synthase-like"/>
    <property type="match status" value="1"/>
</dbReference>
<feature type="region of interest" description="Disordered" evidence="4">
    <location>
        <begin position="226"/>
        <end position="322"/>
    </location>
</feature>
<dbReference type="Proteomes" id="UP000266841">
    <property type="component" value="Unassembled WGS sequence"/>
</dbReference>
<feature type="compositionally biased region" description="Basic residues" evidence="4">
    <location>
        <begin position="306"/>
        <end position="315"/>
    </location>
</feature>
<protein>
    <recommendedName>
        <fullName evidence="3">Bifunctional lysine-specific demethylase and histidyl-hydroxylase</fullName>
        <ecNumber evidence="3">1.14.11.-</ecNumber>
    </recommendedName>
</protein>
<sequence>ITAPDRFGERDDRRMKKRRNGDGRRRREEPDLGAFSEYAPPAPPIDPGRTLRPGEDAAANGGECGEDQNDLAGDKARKAGKSKGERSDPKPSKAGEGGGPDRAEKQRRKEKKDARRQAPTPDEADEEEEEEESDDEMGPELESLLSTLTPAQILLLNGNARPSLPLEDDEDGENGVDPLSIVGDLTAPHRARALLSSIIAPSQISAAEFYDKHWGKRPLLACLEDGSEVGEGAGGRGGAGRGGRDTRGKPRDPPRRPAEPRVDRRHDEAEQAPVRPGPERDSVHRLDGERRQEPHHPRPGPDAPQGRRRRRRPGVRRCQPVRRLVERRRVVVHATPPPTARARRLGPLPPQPARVRVRLEGYKRWKVYAPFNKRETLPRESSRDYTEKEIEDAEETSEAMTCVLGPGDILYLPRGWVHQAETVARPAYMPRLPGVKDDHSLHLTVSAMQNWCWADYLEILMPGALDAAVGSDKTTALREGLPRNFLEYMGTMNQVAEEGGGGADLPDGLKSDEGPDGHGDDDGEAAAAAAAEARSRRRTRRRQREFRDEAKKRIMRVCKQAMTMLDDACDEMGKRHMSDRLPPALLGPERGPDEGRHRIRRRRRALPRGVQEDVAQHTVPPRTSRRGQAGRRGRQGRAVPLPRQLARVPRQPGESHGVRGGRRPGAGAAPDDGRAAVDHGQGPHPRGRGGQDGDRAGAVRRGSPGDGPCRDSRQDRPDWLSASRGVL</sequence>
<dbReference type="GO" id="GO:0051864">
    <property type="term" value="F:histone H3K36 demethylase activity"/>
    <property type="evidence" value="ECO:0007669"/>
    <property type="project" value="TreeGrafter"/>
</dbReference>
<feature type="region of interest" description="Disordered" evidence="4">
    <location>
        <begin position="496"/>
        <end position="548"/>
    </location>
</feature>
<comment type="function">
    <text evidence="3">Oxygenase that can act as both a histone lysine demethylase and a ribosomal histidine hydroxylase.</text>
</comment>
<accession>K0SV91</accession>